<gene>
    <name evidence="3" type="ORF">FVEG_15091</name>
</gene>
<dbReference type="AlphaFoldDB" id="W7M4Z0"/>
<protein>
    <submittedName>
        <fullName evidence="3">Uncharacterized protein</fullName>
    </submittedName>
</protein>
<feature type="compositionally biased region" description="Polar residues" evidence="1">
    <location>
        <begin position="27"/>
        <end position="39"/>
    </location>
</feature>
<sequence length="153" mass="16749">MSEDSQKIASEWSVPSFAILWTVEASRQTDLQSSRNRVYQQARPIRIKRGIKEPDDPKNEEPESGKRREKACQGNNGSKEKKESPRGRSAVAVSMGSRAKAFPQDPISSTSTRTGTGTSRQAGKQAGKLGWPFLGVLSGLVMIVIARSFSWPG</sequence>
<feature type="region of interest" description="Disordered" evidence="1">
    <location>
        <begin position="27"/>
        <end position="125"/>
    </location>
</feature>
<keyword evidence="2" id="KW-1133">Transmembrane helix</keyword>
<evidence type="ECO:0000313" key="3">
    <source>
        <dbReference type="EMBL" id="EWG39932.1"/>
    </source>
</evidence>
<keyword evidence="4" id="KW-1185">Reference proteome</keyword>
<feature type="transmembrane region" description="Helical" evidence="2">
    <location>
        <begin position="129"/>
        <end position="149"/>
    </location>
</feature>
<keyword evidence="2" id="KW-0472">Membrane</keyword>
<dbReference type="EMBL" id="CM000583">
    <property type="protein sequence ID" value="EWG39932.1"/>
    <property type="molecule type" value="Genomic_DNA"/>
</dbReference>
<evidence type="ECO:0000313" key="4">
    <source>
        <dbReference type="Proteomes" id="UP000009096"/>
    </source>
</evidence>
<organism evidence="3 4">
    <name type="scientific">Gibberella moniliformis (strain M3125 / FGSC 7600)</name>
    <name type="common">Maize ear and stalk rot fungus</name>
    <name type="synonym">Fusarium verticillioides</name>
    <dbReference type="NCBI Taxonomy" id="334819"/>
    <lineage>
        <taxon>Eukaryota</taxon>
        <taxon>Fungi</taxon>
        <taxon>Dikarya</taxon>
        <taxon>Ascomycota</taxon>
        <taxon>Pezizomycotina</taxon>
        <taxon>Sordariomycetes</taxon>
        <taxon>Hypocreomycetidae</taxon>
        <taxon>Hypocreales</taxon>
        <taxon>Nectriaceae</taxon>
        <taxon>Fusarium</taxon>
        <taxon>Fusarium fujikuroi species complex</taxon>
    </lineage>
</organism>
<accession>W7M4Z0</accession>
<proteinExistence type="predicted"/>
<dbReference type="RefSeq" id="XP_018746123.1">
    <property type="nucleotide sequence ID" value="XM_018904182.1"/>
</dbReference>
<dbReference type="VEuPathDB" id="FungiDB:FVEG_15091"/>
<dbReference type="GeneID" id="30071967"/>
<keyword evidence="2" id="KW-0812">Transmembrane</keyword>
<evidence type="ECO:0000256" key="1">
    <source>
        <dbReference type="SAM" id="MobiDB-lite"/>
    </source>
</evidence>
<reference evidence="3 4" key="1">
    <citation type="journal article" date="2010" name="Nature">
        <title>Comparative genomics reveals mobile pathogenicity chromosomes in Fusarium.</title>
        <authorList>
            <person name="Ma L.J."/>
            <person name="van der Does H.C."/>
            <person name="Borkovich K.A."/>
            <person name="Coleman J.J."/>
            <person name="Daboussi M.J."/>
            <person name="Di Pietro A."/>
            <person name="Dufresne M."/>
            <person name="Freitag M."/>
            <person name="Grabherr M."/>
            <person name="Henrissat B."/>
            <person name="Houterman P.M."/>
            <person name="Kang S."/>
            <person name="Shim W.B."/>
            <person name="Woloshuk C."/>
            <person name="Xie X."/>
            <person name="Xu J.R."/>
            <person name="Antoniw J."/>
            <person name="Baker S.E."/>
            <person name="Bluhm B.H."/>
            <person name="Breakspear A."/>
            <person name="Brown D.W."/>
            <person name="Butchko R.A."/>
            <person name="Chapman S."/>
            <person name="Coulson R."/>
            <person name="Coutinho P.M."/>
            <person name="Danchin E.G."/>
            <person name="Diener A."/>
            <person name="Gale L.R."/>
            <person name="Gardiner D.M."/>
            <person name="Goff S."/>
            <person name="Hammond-Kosack K.E."/>
            <person name="Hilburn K."/>
            <person name="Hua-Van A."/>
            <person name="Jonkers W."/>
            <person name="Kazan K."/>
            <person name="Kodira C.D."/>
            <person name="Koehrsen M."/>
            <person name="Kumar L."/>
            <person name="Lee Y.H."/>
            <person name="Li L."/>
            <person name="Manners J.M."/>
            <person name="Miranda-Saavedra D."/>
            <person name="Mukherjee M."/>
            <person name="Park G."/>
            <person name="Park J."/>
            <person name="Park S.Y."/>
            <person name="Proctor R.H."/>
            <person name="Regev A."/>
            <person name="Ruiz-Roldan M.C."/>
            <person name="Sain D."/>
            <person name="Sakthikumar S."/>
            <person name="Sykes S."/>
            <person name="Schwartz D.C."/>
            <person name="Turgeon B.G."/>
            <person name="Wapinski I."/>
            <person name="Yoder O."/>
            <person name="Young S."/>
            <person name="Zeng Q."/>
            <person name="Zhou S."/>
            <person name="Galagan J."/>
            <person name="Cuomo C.A."/>
            <person name="Kistler H.C."/>
            <person name="Rep M."/>
        </authorList>
    </citation>
    <scope>NUCLEOTIDE SEQUENCE [LARGE SCALE GENOMIC DNA]</scope>
    <source>
        <strain evidence="4">M3125 / FGSC 7600</strain>
    </source>
</reference>
<dbReference type="Proteomes" id="UP000009096">
    <property type="component" value="Chromosome 6"/>
</dbReference>
<dbReference type="EMBL" id="DS022243">
    <property type="protein sequence ID" value="EWG39932.1"/>
    <property type="molecule type" value="Genomic_DNA"/>
</dbReference>
<feature type="compositionally biased region" description="Basic and acidic residues" evidence="1">
    <location>
        <begin position="50"/>
        <end position="66"/>
    </location>
</feature>
<name>W7M4Z0_GIBM7</name>
<dbReference type="KEGG" id="fvr:FVEG_15091"/>
<feature type="compositionally biased region" description="Low complexity" evidence="1">
    <location>
        <begin position="108"/>
        <end position="120"/>
    </location>
</feature>
<evidence type="ECO:0000256" key="2">
    <source>
        <dbReference type="SAM" id="Phobius"/>
    </source>
</evidence>